<accession>A0A2H0TGR8</accession>
<evidence type="ECO:0000256" key="2">
    <source>
        <dbReference type="ARBA" id="ARBA00023004"/>
    </source>
</evidence>
<name>A0A2H0TGR8_9BACT</name>
<dbReference type="Pfam" id="PF07992">
    <property type="entry name" value="Pyr_redox_2"/>
    <property type="match status" value="1"/>
</dbReference>
<dbReference type="InterPro" id="IPR017900">
    <property type="entry name" value="4Fe4S_Fe_S_CS"/>
</dbReference>
<evidence type="ECO:0000259" key="4">
    <source>
        <dbReference type="PROSITE" id="PS51379"/>
    </source>
</evidence>
<dbReference type="PANTHER" id="PTHR42783">
    <property type="entry name" value="GLUTAMATE SYNTHASE [NADPH] SMALL CHAIN"/>
    <property type="match status" value="1"/>
</dbReference>
<feature type="domain" description="4Fe-4S ferredoxin-type" evidence="4">
    <location>
        <begin position="520"/>
        <end position="549"/>
    </location>
</feature>
<dbReference type="InterPro" id="IPR036188">
    <property type="entry name" value="FAD/NAD-bd_sf"/>
</dbReference>
<dbReference type="Gene3D" id="3.30.70.20">
    <property type="match status" value="1"/>
</dbReference>
<dbReference type="PRINTS" id="PR00419">
    <property type="entry name" value="ADXRDTASE"/>
</dbReference>
<dbReference type="PANTHER" id="PTHR42783:SF3">
    <property type="entry name" value="GLUTAMATE SYNTHASE [NADPH] SMALL CHAIN-RELATED"/>
    <property type="match status" value="1"/>
</dbReference>
<dbReference type="InterPro" id="IPR023753">
    <property type="entry name" value="FAD/NAD-binding_dom"/>
</dbReference>
<sequence length="555" mass="61976">MLKRITESVSLSQTRISPLKTGLWRKIFPFYEEKKSPCAHFCPCSENIPVWMDLVRRKEFARAWEVLTEENPFPLICGRVCYRFCEEKCNRNNLDDGISINAVERFLGEYGVKNGLFAKAKSPGALEGMRVAVIGAGPAGLSAAHFLAKERAEVVIFDSELEPGGMLRCGIPEYRLPKCLLRAEIRNMVLFLGVRLELGVKIDSNKFAEIKKQFDFIIVALGAHKSKLIARLEDGERVMAGLSFLSSVNSRLTERFPSNIRKICVVGGGNTAIDVSRVALRLGAKTVEVLYRRTKNEMPAHKDEVMAAKKEGVKFSFLVQPLSSRRCREAIMVHCIKMKLSGPDGSGRPTPVEVEGSNFEIKCDLLLYAVGEETDYSLLGGVGYEFKTEDDIVDGNIIFAGDNLYGPRSVSEAVASGKKAAGTIIKMFSHDVLAEDDRKVVYPDDIKLLYVNLRRKNERILHEQELTREEFEAFKETTATISEDTAIEEADRCINCGTCIGCDRCIKFCPDFCIIKKGELKYEINFDFCKGCGICAEVCERGAIDIGKEGEDVRE</sequence>
<evidence type="ECO:0000256" key="3">
    <source>
        <dbReference type="ARBA" id="ARBA00023014"/>
    </source>
</evidence>
<dbReference type="InterPro" id="IPR028261">
    <property type="entry name" value="DPD_II"/>
</dbReference>
<dbReference type="SUPFAM" id="SSF46548">
    <property type="entry name" value="alpha-helical ferredoxin"/>
    <property type="match status" value="1"/>
</dbReference>
<organism evidence="5 6">
    <name type="scientific">Candidatus Niyogibacteria bacterium CG10_big_fil_rev_8_21_14_0_10_42_19</name>
    <dbReference type="NCBI Taxonomy" id="1974725"/>
    <lineage>
        <taxon>Bacteria</taxon>
        <taxon>Candidatus Niyogiibacteriota</taxon>
    </lineage>
</organism>
<dbReference type="EMBL" id="PFCN01000033">
    <property type="protein sequence ID" value="PIR70164.1"/>
    <property type="molecule type" value="Genomic_DNA"/>
</dbReference>
<protein>
    <recommendedName>
        <fullName evidence="4">4Fe-4S ferredoxin-type domain-containing protein</fullName>
    </recommendedName>
</protein>
<dbReference type="PROSITE" id="PS51379">
    <property type="entry name" value="4FE4S_FER_2"/>
    <property type="match status" value="2"/>
</dbReference>
<gene>
    <name evidence="5" type="ORF">COU46_02755</name>
</gene>
<keyword evidence="2" id="KW-0408">Iron</keyword>
<evidence type="ECO:0000256" key="1">
    <source>
        <dbReference type="ARBA" id="ARBA00022723"/>
    </source>
</evidence>
<dbReference type="PROSITE" id="PS00198">
    <property type="entry name" value="4FE4S_FER_1"/>
    <property type="match status" value="1"/>
</dbReference>
<dbReference type="Proteomes" id="UP000229383">
    <property type="component" value="Unassembled WGS sequence"/>
</dbReference>
<reference evidence="6" key="1">
    <citation type="submission" date="2017-09" db="EMBL/GenBank/DDBJ databases">
        <title>Depth-based differentiation of microbial function through sediment-hosted aquifers and enrichment of novel symbionts in the deep terrestrial subsurface.</title>
        <authorList>
            <person name="Probst A.J."/>
            <person name="Ladd B."/>
            <person name="Jarett J.K."/>
            <person name="Geller-Mcgrath D.E."/>
            <person name="Sieber C.M.K."/>
            <person name="Emerson J.B."/>
            <person name="Anantharaman K."/>
            <person name="Thomas B.C."/>
            <person name="Malmstrom R."/>
            <person name="Stieglmeier M."/>
            <person name="Klingl A."/>
            <person name="Woyke T."/>
            <person name="Ryan C.M."/>
            <person name="Banfield J.F."/>
        </authorList>
    </citation>
    <scope>NUCLEOTIDE SEQUENCE [LARGE SCALE GENOMIC DNA]</scope>
</reference>
<dbReference type="SUPFAM" id="SSF54862">
    <property type="entry name" value="4Fe-4S ferredoxins"/>
    <property type="match status" value="1"/>
</dbReference>
<keyword evidence="1" id="KW-0479">Metal-binding</keyword>
<proteinExistence type="predicted"/>
<comment type="caution">
    <text evidence="5">The sequence shown here is derived from an EMBL/GenBank/DDBJ whole genome shotgun (WGS) entry which is preliminary data.</text>
</comment>
<dbReference type="GO" id="GO:0051536">
    <property type="term" value="F:iron-sulfur cluster binding"/>
    <property type="evidence" value="ECO:0007669"/>
    <property type="project" value="UniProtKB-KW"/>
</dbReference>
<dbReference type="AlphaFoldDB" id="A0A2H0TGR8"/>
<evidence type="ECO:0000313" key="6">
    <source>
        <dbReference type="Proteomes" id="UP000229383"/>
    </source>
</evidence>
<keyword evidence="3" id="KW-0411">Iron-sulfur</keyword>
<dbReference type="InterPro" id="IPR009051">
    <property type="entry name" value="Helical_ferredxn"/>
</dbReference>
<dbReference type="GO" id="GO:0046872">
    <property type="term" value="F:metal ion binding"/>
    <property type="evidence" value="ECO:0007669"/>
    <property type="project" value="UniProtKB-KW"/>
</dbReference>
<dbReference type="SUPFAM" id="SSF51971">
    <property type="entry name" value="Nucleotide-binding domain"/>
    <property type="match status" value="1"/>
</dbReference>
<evidence type="ECO:0000313" key="5">
    <source>
        <dbReference type="EMBL" id="PIR70164.1"/>
    </source>
</evidence>
<dbReference type="InterPro" id="IPR017896">
    <property type="entry name" value="4Fe4S_Fe-S-bd"/>
</dbReference>
<dbReference type="Pfam" id="PF00037">
    <property type="entry name" value="Fer4"/>
    <property type="match status" value="1"/>
</dbReference>
<dbReference type="Gene3D" id="1.10.1060.10">
    <property type="entry name" value="Alpha-helical ferredoxin"/>
    <property type="match status" value="1"/>
</dbReference>
<dbReference type="Gene3D" id="3.50.50.60">
    <property type="entry name" value="FAD/NAD(P)-binding domain"/>
    <property type="match status" value="2"/>
</dbReference>
<dbReference type="Pfam" id="PF14691">
    <property type="entry name" value="Fer4_20"/>
    <property type="match status" value="1"/>
</dbReference>
<feature type="domain" description="4Fe-4S ferredoxin-type" evidence="4">
    <location>
        <begin position="490"/>
        <end position="519"/>
    </location>
</feature>
<dbReference type="GO" id="GO:0016491">
    <property type="term" value="F:oxidoreductase activity"/>
    <property type="evidence" value="ECO:0007669"/>
    <property type="project" value="InterPro"/>
</dbReference>